<protein>
    <submittedName>
        <fullName evidence="2">Amidohydrolase</fullName>
    </submittedName>
</protein>
<dbReference type="PIRSF" id="PIRSF005962">
    <property type="entry name" value="Pept_M20D_amidohydro"/>
    <property type="match status" value="1"/>
</dbReference>
<gene>
    <name evidence="2" type="ORF">NRE15_12760</name>
</gene>
<keyword evidence="3" id="KW-1185">Reference proteome</keyword>
<dbReference type="Proteomes" id="UP001315967">
    <property type="component" value="Chromosome"/>
</dbReference>
<dbReference type="NCBIfam" id="TIGR01891">
    <property type="entry name" value="amidohydrolases"/>
    <property type="match status" value="1"/>
</dbReference>
<feature type="domain" description="Peptidase M20 dimerisation" evidence="1">
    <location>
        <begin position="187"/>
        <end position="281"/>
    </location>
</feature>
<sequence>MSILERVDSYKDYAISLRHYLHTHPEVSGNEYETAAYLKKQIEAWGLPIQQASNTGFIVTLDTGRPGKTLALRTELDALPVTESTHNLKVERTVISENPGFMHACGHDLHMATLMSVMQILIEMKDQLSGKIIFIFEEAEETASGIKVMMKFLKENNIHIDAFYGNHVAAHIDLGKIVVNDGPNMSGAMITEFTVHGKSGHGSRPDQAISPIFAMAQILNAVASAWVNQIDVEKTVTLGMGQVHSGNAVNIIPETAFANGTLRYFDEAEGHKALEVFKKVATLTGEAHNCRVEFSDRTGVAMPATINDSELAKIARQSVLTNFSEDTLITDQIWFGSESFAYYKEIAPIVFTFVGTKDDEKGIGADHHTAEFDVDDSAMRYTIATMVQFTLDYLNQ</sequence>
<dbReference type="PANTHER" id="PTHR11014">
    <property type="entry name" value="PEPTIDASE M20 FAMILY MEMBER"/>
    <property type="match status" value="1"/>
</dbReference>
<dbReference type="PANTHER" id="PTHR11014:SF63">
    <property type="entry name" value="METALLOPEPTIDASE, PUTATIVE (AFU_ORTHOLOGUE AFUA_6G09600)-RELATED"/>
    <property type="match status" value="1"/>
</dbReference>
<dbReference type="SUPFAM" id="SSF53187">
    <property type="entry name" value="Zn-dependent exopeptidases"/>
    <property type="match status" value="1"/>
</dbReference>
<dbReference type="InterPro" id="IPR002933">
    <property type="entry name" value="Peptidase_M20"/>
</dbReference>
<evidence type="ECO:0000259" key="1">
    <source>
        <dbReference type="Pfam" id="PF07687"/>
    </source>
</evidence>
<dbReference type="Gene3D" id="3.40.630.10">
    <property type="entry name" value="Zn peptidases"/>
    <property type="match status" value="1"/>
</dbReference>
<name>A0ABY5P4S6_9LACT</name>
<dbReference type="Pfam" id="PF01546">
    <property type="entry name" value="Peptidase_M20"/>
    <property type="match status" value="1"/>
</dbReference>
<proteinExistence type="predicted"/>
<dbReference type="InterPro" id="IPR011650">
    <property type="entry name" value="Peptidase_M20_dimer"/>
</dbReference>
<dbReference type="Gene3D" id="3.30.70.360">
    <property type="match status" value="1"/>
</dbReference>
<dbReference type="Pfam" id="PF07687">
    <property type="entry name" value="M20_dimer"/>
    <property type="match status" value="1"/>
</dbReference>
<dbReference type="InterPro" id="IPR036264">
    <property type="entry name" value="Bact_exopeptidase_dim_dom"/>
</dbReference>
<dbReference type="RefSeq" id="WP_313793246.1">
    <property type="nucleotide sequence ID" value="NZ_CP102453.1"/>
</dbReference>
<dbReference type="SUPFAM" id="SSF55031">
    <property type="entry name" value="Bacterial exopeptidase dimerisation domain"/>
    <property type="match status" value="1"/>
</dbReference>
<dbReference type="EMBL" id="CP102453">
    <property type="protein sequence ID" value="UUX33743.1"/>
    <property type="molecule type" value="Genomic_DNA"/>
</dbReference>
<evidence type="ECO:0000313" key="2">
    <source>
        <dbReference type="EMBL" id="UUX33743.1"/>
    </source>
</evidence>
<reference evidence="2 3" key="1">
    <citation type="submission" date="2022-08" db="EMBL/GenBank/DDBJ databases">
        <title>Aerococcaceae sp. nov isolated from spoiled eye mask.</title>
        <authorList>
            <person name="Zhou G."/>
            <person name="Xie X.-B."/>
            <person name="Shi Q.-S."/>
            <person name="Wang Y.-S."/>
            <person name="Wen X."/>
            <person name="Peng H."/>
            <person name="Yang X.-J."/>
            <person name="Tao H.-B."/>
            <person name="Huang X.-M."/>
        </authorList>
    </citation>
    <scope>NUCLEOTIDE SEQUENCE [LARGE SCALE GENOMIC DNA]</scope>
    <source>
        <strain evidence="3">DM20194951</strain>
    </source>
</reference>
<accession>A0ABY5P4S6</accession>
<evidence type="ECO:0000313" key="3">
    <source>
        <dbReference type="Proteomes" id="UP001315967"/>
    </source>
</evidence>
<dbReference type="InterPro" id="IPR017439">
    <property type="entry name" value="Amidohydrolase"/>
</dbReference>
<organism evidence="2 3">
    <name type="scientific">Fundicoccus culcitae</name>
    <dbReference type="NCBI Taxonomy" id="2969821"/>
    <lineage>
        <taxon>Bacteria</taxon>
        <taxon>Bacillati</taxon>
        <taxon>Bacillota</taxon>
        <taxon>Bacilli</taxon>
        <taxon>Lactobacillales</taxon>
        <taxon>Aerococcaceae</taxon>
        <taxon>Fundicoccus</taxon>
    </lineage>
</organism>